<dbReference type="OrthoDB" id="1453790at2"/>
<protein>
    <recommendedName>
        <fullName evidence="1">DUF7336 domain-containing protein</fullName>
    </recommendedName>
</protein>
<reference evidence="2 3" key="1">
    <citation type="journal article" date="2014" name="Nature">
        <title>Sequential evolution of bacterial morphology by co-option of a developmental regulator.</title>
        <authorList>
            <person name="Jiang C."/>
            <person name="Brown P.J."/>
            <person name="Ducret A."/>
            <person name="Brun Y.V."/>
        </authorList>
    </citation>
    <scope>NUCLEOTIDE SEQUENCE [LARGE SCALE GENOMIC DNA]</scope>
    <source>
        <strain evidence="2 3">DSM 16100</strain>
    </source>
</reference>
<dbReference type="Pfam" id="PF24024">
    <property type="entry name" value="DUF7336"/>
    <property type="match status" value="1"/>
</dbReference>
<dbReference type="RefSeq" id="WP_018079712.1">
    <property type="nucleotide sequence ID" value="NZ_AQWM01000001.1"/>
</dbReference>
<feature type="domain" description="DUF7336" evidence="1">
    <location>
        <begin position="4"/>
        <end position="65"/>
    </location>
</feature>
<organism evidence="2 3">
    <name type="scientific">Asticcacaulis benevestitus DSM 16100 = ATCC BAA-896</name>
    <dbReference type="NCBI Taxonomy" id="1121022"/>
    <lineage>
        <taxon>Bacteria</taxon>
        <taxon>Pseudomonadati</taxon>
        <taxon>Pseudomonadota</taxon>
        <taxon>Alphaproteobacteria</taxon>
        <taxon>Caulobacterales</taxon>
        <taxon>Caulobacteraceae</taxon>
        <taxon>Asticcacaulis</taxon>
    </lineage>
</organism>
<proteinExistence type="predicted"/>
<accession>V4NU53</accession>
<sequence length="71" mass="8064">MEPVYLLHHTHSLEEGHEDVKLLGVFSTPEHAERARARALNLPGFKDAPDGFSIDKYIIDKMAWTAGYRTI</sequence>
<keyword evidence="3" id="KW-1185">Reference proteome</keyword>
<evidence type="ECO:0000259" key="1">
    <source>
        <dbReference type="Pfam" id="PF24024"/>
    </source>
</evidence>
<dbReference type="STRING" id="1121022.GCA_000376105_00024"/>
<evidence type="ECO:0000313" key="3">
    <source>
        <dbReference type="Proteomes" id="UP000017837"/>
    </source>
</evidence>
<name>V4NU53_9CAUL</name>
<dbReference type="EMBL" id="AWGB01000104">
    <property type="protein sequence ID" value="ESQ79461.1"/>
    <property type="molecule type" value="Genomic_DNA"/>
</dbReference>
<gene>
    <name evidence="2" type="ORF">ABENE_22710</name>
</gene>
<dbReference type="PATRIC" id="fig|1121022.4.peg.4650"/>
<dbReference type="eggNOG" id="ENOG5033FHP">
    <property type="taxonomic scope" value="Bacteria"/>
</dbReference>
<evidence type="ECO:0000313" key="2">
    <source>
        <dbReference type="EMBL" id="ESQ79461.1"/>
    </source>
</evidence>
<dbReference type="Proteomes" id="UP000017837">
    <property type="component" value="Unassembled WGS sequence"/>
</dbReference>
<dbReference type="InterPro" id="IPR055760">
    <property type="entry name" value="DUF7336"/>
</dbReference>
<dbReference type="AlphaFoldDB" id="V4NU53"/>
<comment type="caution">
    <text evidence="2">The sequence shown here is derived from an EMBL/GenBank/DDBJ whole genome shotgun (WGS) entry which is preliminary data.</text>
</comment>